<comment type="caution">
    <text evidence="2">The sequence shown here is derived from an EMBL/GenBank/DDBJ whole genome shotgun (WGS) entry which is preliminary data.</text>
</comment>
<protein>
    <submittedName>
        <fullName evidence="2">UDP-glucose 4-epimerase</fullName>
    </submittedName>
</protein>
<organism evidence="2 3">
    <name type="scientific">Candidatus Jidaibacter acanthamoebae</name>
    <dbReference type="NCBI Taxonomy" id="86105"/>
    <lineage>
        <taxon>Bacteria</taxon>
        <taxon>Pseudomonadati</taxon>
        <taxon>Pseudomonadota</taxon>
        <taxon>Alphaproteobacteria</taxon>
        <taxon>Rickettsiales</taxon>
        <taxon>Candidatus Midichloriaceae</taxon>
        <taxon>Candidatus Jidaibacter</taxon>
    </lineage>
</organism>
<gene>
    <name evidence="2" type="ORF">NF27_DR00140</name>
</gene>
<evidence type="ECO:0000259" key="1">
    <source>
        <dbReference type="Pfam" id="PF01370"/>
    </source>
</evidence>
<feature type="domain" description="NAD-dependent epimerase/dehydratase" evidence="1">
    <location>
        <begin position="4"/>
        <end position="233"/>
    </location>
</feature>
<reference evidence="2 3" key="1">
    <citation type="submission" date="2014-11" db="EMBL/GenBank/DDBJ databases">
        <title>A Rickettsiales Symbiont of Amoebae With Ancient Features.</title>
        <authorList>
            <person name="Schulz F."/>
            <person name="Martijn J."/>
            <person name="Wascher F."/>
            <person name="Kostanjsek R."/>
            <person name="Ettema T.J."/>
            <person name="Horn M."/>
        </authorList>
    </citation>
    <scope>NUCLEOTIDE SEQUENCE [LARGE SCALE GENOMIC DNA]</scope>
    <source>
        <strain evidence="2 3">UWC36</strain>
    </source>
</reference>
<proteinExistence type="predicted"/>
<sequence length="301" mass="32579">MKYLVTGGAGFIGSHLVDQLLEYGHEVTVLDNLSYGKEENLPKGCNFIQGDILDVGAVREAFKGVNGCFHLAAIASVQQSVKDWVNTHRVNLTGTINIFEEAAKQNIPVVYASSAAVYGNISKSLLTEDLLPQPISGYAVDKYACELQAKAFGAIFALPSFGLRFFNVYGARQLPDSSYSGVISIFLSRIKNKQPLTIFGDGNQTRDFIFVKDVVNYIIAAMQNVSAHAPVTNVCTGKGTTVNELAQKLFSILGKVNIEYLSAKKGDALISVGSPIMAEQILKIKALVPLKKGLKELVDLK</sequence>
<dbReference type="InterPro" id="IPR050177">
    <property type="entry name" value="Lipid_A_modif_metabolic_enz"/>
</dbReference>
<keyword evidence="3" id="KW-1185">Reference proteome</keyword>
<dbReference type="InterPro" id="IPR001509">
    <property type="entry name" value="Epimerase_deHydtase"/>
</dbReference>
<dbReference type="PATRIC" id="fig|86105.3.peg.791"/>
<dbReference type="PANTHER" id="PTHR43245">
    <property type="entry name" value="BIFUNCTIONAL POLYMYXIN RESISTANCE PROTEIN ARNA"/>
    <property type="match status" value="1"/>
</dbReference>
<dbReference type="SUPFAM" id="SSF51735">
    <property type="entry name" value="NAD(P)-binding Rossmann-fold domains"/>
    <property type="match status" value="1"/>
</dbReference>
<dbReference type="STRING" id="86105.NF27_DR00140"/>
<accession>A0A0C1QIV7</accession>
<dbReference type="Gene3D" id="3.90.25.10">
    <property type="entry name" value="UDP-galactose 4-epimerase, domain 1"/>
    <property type="match status" value="1"/>
</dbReference>
<dbReference type="EMBL" id="JSWE01000094">
    <property type="protein sequence ID" value="KIE05449.1"/>
    <property type="molecule type" value="Genomic_DNA"/>
</dbReference>
<dbReference type="Pfam" id="PF01370">
    <property type="entry name" value="Epimerase"/>
    <property type="match status" value="1"/>
</dbReference>
<dbReference type="PANTHER" id="PTHR43245:SF13">
    <property type="entry name" value="UDP-D-APIOSE_UDP-D-XYLOSE SYNTHASE 2"/>
    <property type="match status" value="1"/>
</dbReference>
<dbReference type="Proteomes" id="UP000031258">
    <property type="component" value="Unassembled WGS sequence"/>
</dbReference>
<evidence type="ECO:0000313" key="3">
    <source>
        <dbReference type="Proteomes" id="UP000031258"/>
    </source>
</evidence>
<dbReference type="RefSeq" id="WP_039456165.1">
    <property type="nucleotide sequence ID" value="NZ_JSWE01000094.1"/>
</dbReference>
<dbReference type="Gene3D" id="3.40.50.720">
    <property type="entry name" value="NAD(P)-binding Rossmann-like Domain"/>
    <property type="match status" value="1"/>
</dbReference>
<dbReference type="OrthoDB" id="9801785at2"/>
<evidence type="ECO:0000313" key="2">
    <source>
        <dbReference type="EMBL" id="KIE05449.1"/>
    </source>
</evidence>
<name>A0A0C1QIV7_9RICK</name>
<dbReference type="InterPro" id="IPR036291">
    <property type="entry name" value="NAD(P)-bd_dom_sf"/>
</dbReference>
<dbReference type="AlphaFoldDB" id="A0A0C1QIV7"/>